<dbReference type="AlphaFoldDB" id="A0AAF0YJ78"/>
<evidence type="ECO:0000313" key="3">
    <source>
        <dbReference type="Proteomes" id="UP000827549"/>
    </source>
</evidence>
<dbReference type="Proteomes" id="UP000827549">
    <property type="component" value="Chromosome 7"/>
</dbReference>
<gene>
    <name evidence="2" type="ORF">LOC62_07G009751</name>
</gene>
<protein>
    <recommendedName>
        <fullName evidence="1">F-box domain-containing protein</fullName>
    </recommendedName>
</protein>
<dbReference type="InterPro" id="IPR001810">
    <property type="entry name" value="F-box_dom"/>
</dbReference>
<reference evidence="2" key="1">
    <citation type="submission" date="2023-10" db="EMBL/GenBank/DDBJ databases">
        <authorList>
            <person name="Noh H."/>
        </authorList>
    </citation>
    <scope>NUCLEOTIDE SEQUENCE</scope>
    <source>
        <strain evidence="2">DUCC4014</strain>
    </source>
</reference>
<dbReference type="InterPro" id="IPR036047">
    <property type="entry name" value="F-box-like_dom_sf"/>
</dbReference>
<dbReference type="EMBL" id="CP086720">
    <property type="protein sequence ID" value="WOO86269.1"/>
    <property type="molecule type" value="Genomic_DNA"/>
</dbReference>
<organism evidence="2 3">
    <name type="scientific">Vanrija pseudolonga</name>
    <dbReference type="NCBI Taxonomy" id="143232"/>
    <lineage>
        <taxon>Eukaryota</taxon>
        <taxon>Fungi</taxon>
        <taxon>Dikarya</taxon>
        <taxon>Basidiomycota</taxon>
        <taxon>Agaricomycotina</taxon>
        <taxon>Tremellomycetes</taxon>
        <taxon>Trichosporonales</taxon>
        <taxon>Trichosporonaceae</taxon>
        <taxon>Vanrija</taxon>
    </lineage>
</organism>
<proteinExistence type="predicted"/>
<dbReference type="Pfam" id="PF00646">
    <property type="entry name" value="F-box"/>
    <property type="match status" value="1"/>
</dbReference>
<evidence type="ECO:0000259" key="1">
    <source>
        <dbReference type="Pfam" id="PF00646"/>
    </source>
</evidence>
<dbReference type="SUPFAM" id="SSF81383">
    <property type="entry name" value="F-box domain"/>
    <property type="match status" value="1"/>
</dbReference>
<accession>A0AAF0YJ78</accession>
<name>A0AAF0YJ78_9TREE</name>
<dbReference type="GeneID" id="87812912"/>
<sequence>MPDPAAVLDAYIFGDILSHLSLAELVRSRGVSTRWRKAAEQKHIYKLPYLSYEGVDAGTRRKHYIGDKVLREQGNAGIDWKQLCDEYLASSRAWAAGKPVTSLLEDNSLTYHSALTPGPNGGVYVLDVSGSRRVNQAQMEMPYVLVEPGPSGAGVRVAERADTPRTTVTFSPSIGVYQARVASCEAPDNYVLYPWYVELWVSAGVWEDFGARERVYDATEWPALAGMQTNPPPQATYAPEGIYAGFRRLAIFPAAPEQGPYGMRVASPYSIHVSVPDSGVGELEIAAAHYTFLSRHGDHFVLGLQVTLLASTCDPTREGAVETMAGEPHKFATSGCRLVLDNNYVFQVWVPDDLGRNTDAAVHVYSRARGASTPSGFMTALNVDLEAALQAGVSPIFWVSVTGQQFDDLVEPALVEEMERNGGILDLRVDPVRADNKKRYNLYTVLLNDRERGRPGFSGLQVCGTALCLFRSTGSAFIIQDYADVFAFAETLPPARRAAFIAERTVILATPRPIDKGSSRGYHWAVCGTRLIDRTLLFDMERLPRLPDWLVPWKPRSGTALARASPLGTLRCRALVNEVPEEVLLALGVRLERFVLTPSGLYFLPFVTEHGPFDVARINSPNEVRRYEAIQRGEWIFSLRRVWFPADGEGAR</sequence>
<evidence type="ECO:0000313" key="2">
    <source>
        <dbReference type="EMBL" id="WOO86269.1"/>
    </source>
</evidence>
<dbReference type="RefSeq" id="XP_062632295.1">
    <property type="nucleotide sequence ID" value="XM_062776311.1"/>
</dbReference>
<keyword evidence="3" id="KW-1185">Reference proteome</keyword>
<feature type="domain" description="F-box" evidence="1">
    <location>
        <begin position="15"/>
        <end position="46"/>
    </location>
</feature>